<dbReference type="AlphaFoldDB" id="A0AA42W591"/>
<dbReference type="Pfam" id="PF20109">
    <property type="entry name" value="Trans_reg_dom"/>
    <property type="match status" value="1"/>
</dbReference>
<protein>
    <submittedName>
        <fullName evidence="2">DUF6499 domain-containing protein</fullName>
    </submittedName>
</protein>
<proteinExistence type="predicted"/>
<dbReference type="RefSeq" id="WP_274754321.1">
    <property type="nucleotide sequence ID" value="NZ_JAOCIA010000025.1"/>
</dbReference>
<dbReference type="EMBL" id="JAOCJW010000025">
    <property type="protein sequence ID" value="MDH2006424.1"/>
    <property type="molecule type" value="Genomic_DNA"/>
</dbReference>
<evidence type="ECO:0000313" key="3">
    <source>
        <dbReference type="Proteomes" id="UP001161294"/>
    </source>
</evidence>
<evidence type="ECO:0000313" key="2">
    <source>
        <dbReference type="EMBL" id="MDH2006424.1"/>
    </source>
</evidence>
<name>A0AA42W591_9BURK</name>
<accession>A0AA42W591</accession>
<gene>
    <name evidence="2" type="ORF">N5J23_12860</name>
</gene>
<dbReference type="InterPro" id="IPR045465">
    <property type="entry name" value="Trans_reg_dom"/>
</dbReference>
<comment type="caution">
    <text evidence="2">The sequence shown here is derived from an EMBL/GenBank/DDBJ whole genome shotgun (WGS) entry which is preliminary data.</text>
</comment>
<dbReference type="Proteomes" id="UP001161294">
    <property type="component" value="Unassembled WGS sequence"/>
</dbReference>
<evidence type="ECO:0000259" key="1">
    <source>
        <dbReference type="Pfam" id="PF20109"/>
    </source>
</evidence>
<feature type="domain" description="Transcriptional regulator-like" evidence="1">
    <location>
        <begin position="15"/>
        <end position="42"/>
    </location>
</feature>
<sequence>MADIFMTTKKVNSADEKTNRQWAWQFLRRNRDYREAYAFLHSLSEDQRNVFEKLTQGQLESYAENWSQLGSLPVKLFDRTYFWNSKDKNSTLGEYIKDLSKPLSKSKKHTSMFLNEIDNLILRVSPEYRADQYGLLQWVDPSIEEMTADAADAIWFYSVPLEASLVRAPWLDEKGISFEKSEWQGVGLEILKGNQKEIEVDSFSATEKTNRPVQAETLSLKKGINGAIFIIDNLSSPPSYHQFDGRRIPIGRDPEPLSLDGDTLVRATFDVRLPIEYQIEDVKNYLAEHQKELQEAGFFEPLPERKGRKGVFSSYIKILDLHEQGVSGLDIAIELRKLEREIYTDAQGKKRKSYVDPVRPDLATAQEHTSAIRKQLERARRLRDHGYRSLALQMD</sequence>
<reference evidence="2" key="1">
    <citation type="submission" date="2022-09" db="EMBL/GenBank/DDBJ databases">
        <title>Intensive care unit water sources are persistently colonized with multi-drug resistant bacteria and are the site of extensive horizontal gene transfer of antibiotic resistance genes.</title>
        <authorList>
            <person name="Diorio-Toth L."/>
        </authorList>
    </citation>
    <scope>NUCLEOTIDE SEQUENCE</scope>
    <source>
        <strain evidence="2">GD03686</strain>
    </source>
</reference>
<organism evidence="2 3">
    <name type="scientific">Comamonas aquatica</name>
    <dbReference type="NCBI Taxonomy" id="225991"/>
    <lineage>
        <taxon>Bacteria</taxon>
        <taxon>Pseudomonadati</taxon>
        <taxon>Pseudomonadota</taxon>
        <taxon>Betaproteobacteria</taxon>
        <taxon>Burkholderiales</taxon>
        <taxon>Comamonadaceae</taxon>
        <taxon>Comamonas</taxon>
    </lineage>
</organism>